<dbReference type="OrthoDB" id="1096214at2"/>
<proteinExistence type="predicted"/>
<evidence type="ECO:0000313" key="2">
    <source>
        <dbReference type="Proteomes" id="UP000007435"/>
    </source>
</evidence>
<evidence type="ECO:0000313" key="1">
    <source>
        <dbReference type="EMBL" id="ADQ18085.1"/>
    </source>
</evidence>
<sequence length="191" mass="21841">MKNLIIALVFTMTLSSCDSNPSPLTYSGCDGQEIDGIAFEYCLLNSQMEDVTELLEGENFFFKFTVRNKTGKEYYFYPQYANDAENDFCTVYTVDGQKVGKPYVLNALNLIGIGGFPFGQNDDYVFVQPWVDTRDSSWTWKLGTYSSTRQNPLPPGQYRASFKETFRFRVPGSDDELTIKDVEFKINFTIN</sequence>
<reference key="1">
    <citation type="submission" date="2010-11" db="EMBL/GenBank/DDBJ databases">
        <title>The complete genome of Leadbetterella byssophila DSM 17132.</title>
        <authorList>
            <consortium name="US DOE Joint Genome Institute (JGI-PGF)"/>
            <person name="Lucas S."/>
            <person name="Copeland A."/>
            <person name="Lapidus A."/>
            <person name="Glavina del Rio T."/>
            <person name="Dalin E."/>
            <person name="Tice H."/>
            <person name="Bruce D."/>
            <person name="Goodwin L."/>
            <person name="Pitluck S."/>
            <person name="Kyrpides N."/>
            <person name="Mavromatis K."/>
            <person name="Ivanova N."/>
            <person name="Teshima H."/>
            <person name="Brettin T."/>
            <person name="Detter J.C."/>
            <person name="Han C."/>
            <person name="Tapia R."/>
            <person name="Land M."/>
            <person name="Hauser L."/>
            <person name="Markowitz V."/>
            <person name="Cheng J.-F."/>
            <person name="Hugenholtz P."/>
            <person name="Woyke T."/>
            <person name="Wu D."/>
            <person name="Tindall B."/>
            <person name="Pomrenke H.G."/>
            <person name="Brambilla E."/>
            <person name="Klenk H.-P."/>
            <person name="Eisen J.A."/>
        </authorList>
    </citation>
    <scope>NUCLEOTIDE SEQUENCE [LARGE SCALE GENOMIC DNA]</scope>
    <source>
        <strain>DSM 17132</strain>
    </source>
</reference>
<name>E4RX46_LEAB4</name>
<dbReference type="HOGENOM" id="CLU_1419886_0_0_10"/>
<dbReference type="PROSITE" id="PS51257">
    <property type="entry name" value="PROKAR_LIPOPROTEIN"/>
    <property type="match status" value="1"/>
</dbReference>
<dbReference type="KEGG" id="lby:Lbys_2415"/>
<evidence type="ECO:0008006" key="3">
    <source>
        <dbReference type="Google" id="ProtNLM"/>
    </source>
</evidence>
<accession>E4RX46</accession>
<dbReference type="Proteomes" id="UP000007435">
    <property type="component" value="Chromosome"/>
</dbReference>
<gene>
    <name evidence="1" type="ordered locus">Lbys_2415</name>
</gene>
<dbReference type="EMBL" id="CP002305">
    <property type="protein sequence ID" value="ADQ18085.1"/>
    <property type="molecule type" value="Genomic_DNA"/>
</dbReference>
<organism evidence="1 2">
    <name type="scientific">Leadbetterella byssophila (strain DSM 17132 / JCM 16389 / KACC 11308 / NBRC 106382 / 4M15)</name>
    <dbReference type="NCBI Taxonomy" id="649349"/>
    <lineage>
        <taxon>Bacteria</taxon>
        <taxon>Pseudomonadati</taxon>
        <taxon>Bacteroidota</taxon>
        <taxon>Cytophagia</taxon>
        <taxon>Cytophagales</taxon>
        <taxon>Leadbetterellaceae</taxon>
        <taxon>Leadbetterella</taxon>
    </lineage>
</organism>
<reference evidence="1 2" key="2">
    <citation type="journal article" date="2011" name="Stand. Genomic Sci.">
        <title>Complete genome sequence of Leadbetterella byssophila type strain (4M15).</title>
        <authorList>
            <person name="Abt B."/>
            <person name="Teshima H."/>
            <person name="Lucas S."/>
            <person name="Lapidus A."/>
            <person name="Del Rio T.G."/>
            <person name="Nolan M."/>
            <person name="Tice H."/>
            <person name="Cheng J.F."/>
            <person name="Pitluck S."/>
            <person name="Liolios K."/>
            <person name="Pagani I."/>
            <person name="Ivanova N."/>
            <person name="Mavromatis K."/>
            <person name="Pati A."/>
            <person name="Tapia R."/>
            <person name="Han C."/>
            <person name="Goodwin L."/>
            <person name="Chen A."/>
            <person name="Palaniappan K."/>
            <person name="Land M."/>
            <person name="Hauser L."/>
            <person name="Chang Y.J."/>
            <person name="Jeffries C.D."/>
            <person name="Rohde M."/>
            <person name="Goker M."/>
            <person name="Tindall B.J."/>
            <person name="Detter J.C."/>
            <person name="Woyke T."/>
            <person name="Bristow J."/>
            <person name="Eisen J.A."/>
            <person name="Markowitz V."/>
            <person name="Hugenholtz P."/>
            <person name="Klenk H.P."/>
            <person name="Kyrpides N.C."/>
        </authorList>
    </citation>
    <scope>NUCLEOTIDE SEQUENCE [LARGE SCALE GENOMIC DNA]</scope>
    <source>
        <strain evidence="2">DSM 17132 / JCM 16389 / KACC 11308 / NBRC 106382 / 4M15</strain>
    </source>
</reference>
<protein>
    <recommendedName>
        <fullName evidence="3">Lipoprotein</fullName>
    </recommendedName>
</protein>
<dbReference type="eggNOG" id="ENOG503487B">
    <property type="taxonomic scope" value="Bacteria"/>
</dbReference>
<dbReference type="RefSeq" id="WP_013409125.1">
    <property type="nucleotide sequence ID" value="NC_014655.1"/>
</dbReference>
<dbReference type="AlphaFoldDB" id="E4RX46"/>
<keyword evidence="2" id="KW-1185">Reference proteome</keyword>